<reference evidence="2" key="2">
    <citation type="submission" date="2020-09" db="EMBL/GenBank/DDBJ databases">
        <authorList>
            <person name="Sun Q."/>
            <person name="Zhou Y."/>
        </authorList>
    </citation>
    <scope>NUCLEOTIDE SEQUENCE</scope>
    <source>
        <strain evidence="2">CGMCC 1.15095</strain>
    </source>
</reference>
<name>A0A916X5H7_9SPHN</name>
<keyword evidence="3" id="KW-1185">Reference proteome</keyword>
<organism evidence="2 3">
    <name type="scientific">Novosphingobium endophyticum</name>
    <dbReference type="NCBI Taxonomy" id="1955250"/>
    <lineage>
        <taxon>Bacteria</taxon>
        <taxon>Pseudomonadati</taxon>
        <taxon>Pseudomonadota</taxon>
        <taxon>Alphaproteobacteria</taxon>
        <taxon>Sphingomonadales</taxon>
        <taxon>Sphingomonadaceae</taxon>
        <taxon>Novosphingobium</taxon>
    </lineage>
</organism>
<reference evidence="2" key="1">
    <citation type="journal article" date="2014" name="Int. J. Syst. Evol. Microbiol.">
        <title>Complete genome sequence of Corynebacterium casei LMG S-19264T (=DSM 44701T), isolated from a smear-ripened cheese.</title>
        <authorList>
            <consortium name="US DOE Joint Genome Institute (JGI-PGF)"/>
            <person name="Walter F."/>
            <person name="Albersmeier A."/>
            <person name="Kalinowski J."/>
            <person name="Ruckert C."/>
        </authorList>
    </citation>
    <scope>NUCLEOTIDE SEQUENCE</scope>
    <source>
        <strain evidence="2">CGMCC 1.15095</strain>
    </source>
</reference>
<dbReference type="Proteomes" id="UP000608154">
    <property type="component" value="Unassembled WGS sequence"/>
</dbReference>
<dbReference type="Gene3D" id="3.10.180.10">
    <property type="entry name" value="2,3-Dihydroxybiphenyl 1,2-Dioxygenase, domain 1"/>
    <property type="match status" value="1"/>
</dbReference>
<evidence type="ECO:0000313" key="2">
    <source>
        <dbReference type="EMBL" id="GGC00543.1"/>
    </source>
</evidence>
<comment type="caution">
    <text evidence="2">The sequence shown here is derived from an EMBL/GenBank/DDBJ whole genome shotgun (WGS) entry which is preliminary data.</text>
</comment>
<feature type="region of interest" description="Disordered" evidence="1">
    <location>
        <begin position="1"/>
        <end position="22"/>
    </location>
</feature>
<dbReference type="EMBL" id="BMHK01000010">
    <property type="protein sequence ID" value="GGC00543.1"/>
    <property type="molecule type" value="Genomic_DNA"/>
</dbReference>
<dbReference type="AlphaFoldDB" id="A0A916X5H7"/>
<evidence type="ECO:0000313" key="3">
    <source>
        <dbReference type="Proteomes" id="UP000608154"/>
    </source>
</evidence>
<evidence type="ECO:0000256" key="1">
    <source>
        <dbReference type="SAM" id="MobiDB-lite"/>
    </source>
</evidence>
<protein>
    <submittedName>
        <fullName evidence="2">Glyoxalase</fullName>
    </submittedName>
</protein>
<accession>A0A916X5H7</accession>
<dbReference type="InterPro" id="IPR029068">
    <property type="entry name" value="Glyas_Bleomycin-R_OHBP_Dase"/>
</dbReference>
<gene>
    <name evidence="2" type="ORF">GCM10011494_18880</name>
</gene>
<proteinExistence type="predicted"/>
<dbReference type="SUPFAM" id="SSF54593">
    <property type="entry name" value="Glyoxalase/Bleomycin resistance protein/Dihydroxybiphenyl dioxygenase"/>
    <property type="match status" value="1"/>
</dbReference>
<dbReference type="Pfam" id="PF13669">
    <property type="entry name" value="Glyoxalase_4"/>
    <property type="match status" value="1"/>
</dbReference>
<sequence>MRIATGKSALCRPGSRDSTEKESGMFGLGQVYQTGFVVADMNAALDRWTACGVGPFFLRTLALGGSMDGSPVNFTARIALGFSDDMQIELIQVVGGDGSPYPAPPRGEAQYLHHLAFQTQDVRGETDRLVRRGMRVHYELNVAGGDYAYLAFEPGGGSGLVELLPVRSESTRRDSIYKEAAANWQGEDPVRTPQGEQA</sequence>
<dbReference type="RefSeq" id="WP_188770824.1">
    <property type="nucleotide sequence ID" value="NZ_BMHK01000010.1"/>
</dbReference>